<name>A0A654M411_9ARCH</name>
<dbReference type="RefSeq" id="WP_196816461.1">
    <property type="nucleotide sequence ID" value="NZ_CP012850.1"/>
</dbReference>
<evidence type="ECO:0000313" key="3">
    <source>
        <dbReference type="EMBL" id="ALI37386.1"/>
    </source>
</evidence>
<evidence type="ECO:0000256" key="1">
    <source>
        <dbReference type="SAM" id="Coils"/>
    </source>
</evidence>
<dbReference type="AlphaFoldDB" id="A0A654M411"/>
<dbReference type="EMBL" id="CP012850">
    <property type="protein sequence ID" value="ALI37386.1"/>
    <property type="molecule type" value="Genomic_DNA"/>
</dbReference>
<keyword evidence="4" id="KW-1185">Reference proteome</keyword>
<evidence type="ECO:0000256" key="2">
    <source>
        <dbReference type="SAM" id="MobiDB-lite"/>
    </source>
</evidence>
<evidence type="ECO:0000313" key="4">
    <source>
        <dbReference type="Proteomes" id="UP000058925"/>
    </source>
</evidence>
<proteinExistence type="predicted"/>
<protein>
    <submittedName>
        <fullName evidence="3">Uncharacterized protein</fullName>
    </submittedName>
</protein>
<organism evidence="3 4">
    <name type="scientific">Candidatus Nitrosocosmicus oleophilus</name>
    <dbReference type="NCBI Taxonomy" id="1353260"/>
    <lineage>
        <taxon>Archaea</taxon>
        <taxon>Nitrososphaerota</taxon>
        <taxon>Nitrososphaeria</taxon>
        <taxon>Nitrososphaerales</taxon>
        <taxon>Nitrososphaeraceae</taxon>
        <taxon>Candidatus Nitrosocosmicus</taxon>
    </lineage>
</organism>
<reference evidence="4" key="1">
    <citation type="submission" date="2015-10" db="EMBL/GenBank/DDBJ databases">
        <title>Niche specialization of a soil ammonia-oxidizing archaeon, Candidatus Nitrosocosmicus oleophilus.</title>
        <authorList>
            <person name="Jung M.-Y."/>
            <person name="Rhee S.-K."/>
        </authorList>
    </citation>
    <scope>NUCLEOTIDE SEQUENCE [LARGE SCALE GENOMIC DNA]</scope>
    <source>
        <strain evidence="4">MY3</strain>
    </source>
</reference>
<sequence>MGIATSYPIPTPDFEDSANKSTTGHKISFNLQKHKLSPITYTSDDEGLYDNEVSEEISNIKSNSEKLESKLDLKIKELDLKIKELDLKIKELDLKIKELDLKIKELEH</sequence>
<accession>A0A654M411</accession>
<dbReference type="Proteomes" id="UP000058925">
    <property type="component" value="Chromosome"/>
</dbReference>
<feature type="region of interest" description="Disordered" evidence="2">
    <location>
        <begin position="1"/>
        <end position="20"/>
    </location>
</feature>
<dbReference type="Gene3D" id="1.20.5.170">
    <property type="match status" value="1"/>
</dbReference>
<gene>
    <name evidence="3" type="ORF">NMY3_03201</name>
</gene>
<keyword evidence="1" id="KW-0175">Coiled coil</keyword>
<dbReference type="GeneID" id="60423057"/>
<dbReference type="KEGG" id="taa:NMY3_03201"/>
<feature type="coiled-coil region" evidence="1">
    <location>
        <begin position="57"/>
        <end position="102"/>
    </location>
</feature>